<gene>
    <name evidence="3" type="ORF">SteCoe_9146</name>
</gene>
<evidence type="ECO:0000313" key="4">
    <source>
        <dbReference type="Proteomes" id="UP000187209"/>
    </source>
</evidence>
<protein>
    <recommendedName>
        <fullName evidence="2">DOMON domain-containing protein</fullName>
    </recommendedName>
</protein>
<reference evidence="3 4" key="1">
    <citation type="submission" date="2016-11" db="EMBL/GenBank/DDBJ databases">
        <title>The macronuclear genome of Stentor coeruleus: a giant cell with tiny introns.</title>
        <authorList>
            <person name="Slabodnick M."/>
            <person name="Ruby J.G."/>
            <person name="Reiff S.B."/>
            <person name="Swart E.C."/>
            <person name="Gosai S."/>
            <person name="Prabakaran S."/>
            <person name="Witkowska E."/>
            <person name="Larue G.E."/>
            <person name="Fisher S."/>
            <person name="Freeman R.M."/>
            <person name="Gunawardena J."/>
            <person name="Chu W."/>
            <person name="Stover N.A."/>
            <person name="Gregory B.D."/>
            <person name="Nowacki M."/>
            <person name="Derisi J."/>
            <person name="Roy S.W."/>
            <person name="Marshall W.F."/>
            <person name="Sood P."/>
        </authorList>
    </citation>
    <scope>NUCLEOTIDE SEQUENCE [LARGE SCALE GENOMIC DNA]</scope>
    <source>
        <strain evidence="3">WM001</strain>
    </source>
</reference>
<dbReference type="InterPro" id="IPR045266">
    <property type="entry name" value="DOH_DOMON"/>
</dbReference>
<dbReference type="AlphaFoldDB" id="A0A1R2CIH6"/>
<evidence type="ECO:0000256" key="1">
    <source>
        <dbReference type="SAM" id="SignalP"/>
    </source>
</evidence>
<organism evidence="3 4">
    <name type="scientific">Stentor coeruleus</name>
    <dbReference type="NCBI Taxonomy" id="5963"/>
    <lineage>
        <taxon>Eukaryota</taxon>
        <taxon>Sar</taxon>
        <taxon>Alveolata</taxon>
        <taxon>Ciliophora</taxon>
        <taxon>Postciliodesmatophora</taxon>
        <taxon>Heterotrichea</taxon>
        <taxon>Heterotrichida</taxon>
        <taxon>Stentoridae</taxon>
        <taxon>Stentor</taxon>
    </lineage>
</organism>
<dbReference type="InterPro" id="IPR005018">
    <property type="entry name" value="DOMON_domain"/>
</dbReference>
<dbReference type="SMART" id="SM00664">
    <property type="entry name" value="DoH"/>
    <property type="match status" value="1"/>
</dbReference>
<feature type="signal peptide" evidence="1">
    <location>
        <begin position="1"/>
        <end position="15"/>
    </location>
</feature>
<feature type="chain" id="PRO_5012458416" description="DOMON domain-containing protein" evidence="1">
    <location>
        <begin position="16"/>
        <end position="178"/>
    </location>
</feature>
<proteinExistence type="predicted"/>
<accession>A0A1R2CIH6</accession>
<evidence type="ECO:0000313" key="3">
    <source>
        <dbReference type="EMBL" id="OMJ88844.1"/>
    </source>
</evidence>
<keyword evidence="1" id="KW-0732">Signal</keyword>
<comment type="caution">
    <text evidence="3">The sequence shown here is derived from an EMBL/GenBank/DDBJ whole genome shotgun (WGS) entry which is preliminary data.</text>
</comment>
<dbReference type="CDD" id="cd09631">
    <property type="entry name" value="DOMON_DOH"/>
    <property type="match status" value="1"/>
</dbReference>
<dbReference type="Proteomes" id="UP000187209">
    <property type="component" value="Unassembled WGS sequence"/>
</dbReference>
<dbReference type="PROSITE" id="PS50836">
    <property type="entry name" value="DOMON"/>
    <property type="match status" value="1"/>
</dbReference>
<dbReference type="EMBL" id="MPUH01000140">
    <property type="protein sequence ID" value="OMJ88844.1"/>
    <property type="molecule type" value="Genomic_DNA"/>
</dbReference>
<keyword evidence="4" id="KW-1185">Reference proteome</keyword>
<name>A0A1R2CIH6_9CILI</name>
<sequence length="178" mass="19914">MKYLLILCLLGLALSGRICLPKGWTLEWSFPDSLNIDFKLTLLSDTLDEFGWVGIGLKYDEDGSGMTGADINNFILTDNPSDRYAESNGEPTLDTDLGGDDNIINPVYDSATFTYTWSRLVVSGDVYDKEYIKDDPYQLLWACGQMSGDVQLKHDSDNRDIIDIVLSEDFDKDCVVEA</sequence>
<evidence type="ECO:0000259" key="2">
    <source>
        <dbReference type="PROSITE" id="PS50836"/>
    </source>
</evidence>
<feature type="domain" description="DOMON" evidence="2">
    <location>
        <begin position="22"/>
        <end position="144"/>
    </location>
</feature>